<accession>E9CMS5</accession>
<evidence type="ECO:0000313" key="1">
    <source>
        <dbReference type="EMBL" id="EFW12152.1"/>
    </source>
</evidence>
<name>E9CMS5_9GAMM</name>
<protein>
    <submittedName>
        <fullName evidence="1">Uncharacterized protein</fullName>
    </submittedName>
</protein>
<dbReference type="HOGENOM" id="CLU_3393756_0_0_6"/>
<dbReference type="AlphaFoldDB" id="E9CMS5"/>
<keyword evidence="2" id="KW-1185">Reference proteome</keyword>
<feature type="non-terminal residue" evidence="1">
    <location>
        <position position="32"/>
    </location>
</feature>
<gene>
    <name evidence="1" type="ORF">SSYM_1823</name>
</gene>
<sequence length="32" mass="3881">MRMPVVIIFHPLSQLFQHCCRIRQIIYVDIIP</sequence>
<dbReference type="EMBL" id="GL636117">
    <property type="protein sequence ID" value="EFW12152.1"/>
    <property type="molecule type" value="Genomic_DNA"/>
</dbReference>
<evidence type="ECO:0000313" key="2">
    <source>
        <dbReference type="Proteomes" id="UP000013568"/>
    </source>
</evidence>
<reference evidence="2" key="1">
    <citation type="journal article" date="2011" name="Genome Biol. Evol.">
        <title>Massive genomic decay in Serratia symbiotica, a recently evolved symbiont of aphids.</title>
        <authorList>
            <person name="Burke G.R."/>
            <person name="Moran N.A."/>
        </authorList>
    </citation>
    <scope>NUCLEOTIDE SEQUENCE [LARGE SCALE GENOMIC DNA]</scope>
    <source>
        <strain evidence="2">Tucson</strain>
    </source>
</reference>
<dbReference type="Proteomes" id="UP000013568">
    <property type="component" value="Unassembled WGS sequence"/>
</dbReference>
<organism evidence="1 2">
    <name type="scientific">Serratia symbiotica str. Tucson</name>
    <dbReference type="NCBI Taxonomy" id="914128"/>
    <lineage>
        <taxon>Bacteria</taxon>
        <taxon>Pseudomonadati</taxon>
        <taxon>Pseudomonadota</taxon>
        <taxon>Gammaproteobacteria</taxon>
        <taxon>Enterobacterales</taxon>
        <taxon>Yersiniaceae</taxon>
        <taxon>Serratia</taxon>
        <taxon>Serratia symbiotica</taxon>
    </lineage>
</organism>
<proteinExistence type="predicted"/>